<dbReference type="InterPro" id="IPR004872">
    <property type="entry name" value="Lipoprotein_NlpA"/>
</dbReference>
<keyword evidence="3" id="KW-0472">Membrane</keyword>
<protein>
    <recommendedName>
        <fullName evidence="6">Lipoprotein</fullName>
    </recommendedName>
</protein>
<proteinExistence type="inferred from homology"/>
<comment type="subcellular location">
    <subcellularLocation>
        <location evidence="1">Membrane</location>
        <topology evidence="1">Lipid-anchor</topology>
    </subcellularLocation>
</comment>
<evidence type="ECO:0000256" key="2">
    <source>
        <dbReference type="ARBA" id="ARBA00022729"/>
    </source>
</evidence>
<organism evidence="7 8">
    <name type="scientific">Latilactobacillus sakei</name>
    <name type="common">Lactobacillus sakei</name>
    <dbReference type="NCBI Taxonomy" id="1599"/>
    <lineage>
        <taxon>Bacteria</taxon>
        <taxon>Bacillati</taxon>
        <taxon>Bacillota</taxon>
        <taxon>Bacilli</taxon>
        <taxon>Lactobacillales</taxon>
        <taxon>Lactobacillaceae</taxon>
        <taxon>Latilactobacillus</taxon>
    </lineage>
</organism>
<keyword evidence="4" id="KW-0564">Palmitate</keyword>
<dbReference type="RefSeq" id="WP_016265251.1">
    <property type="nucleotide sequence ID" value="NZ_BJLN01000015.1"/>
</dbReference>
<dbReference type="PIRSF" id="PIRSF002854">
    <property type="entry name" value="MetQ"/>
    <property type="match status" value="1"/>
</dbReference>
<name>A0A094XZX7_LATSK</name>
<keyword evidence="5 6" id="KW-0449">Lipoprotein</keyword>
<evidence type="ECO:0000256" key="5">
    <source>
        <dbReference type="ARBA" id="ARBA00023288"/>
    </source>
</evidence>
<dbReference type="AlphaFoldDB" id="A0A094XZX7"/>
<reference evidence="7 8" key="1">
    <citation type="submission" date="2018-02" db="EMBL/GenBank/DDBJ databases">
        <authorList>
            <person name="Rodrigo-Torres L."/>
            <person name="Arahal R. D."/>
            <person name="Lucena T."/>
        </authorList>
    </citation>
    <scope>NUCLEOTIDE SEQUENCE [LARGE SCALE GENOMIC DNA]</scope>
    <source>
        <strain evidence="7 8">CECT 9267</strain>
    </source>
</reference>
<gene>
    <name evidence="7" type="primary">metQ</name>
    <name evidence="7" type="ORF">LAS9267_01988</name>
</gene>
<evidence type="ECO:0000256" key="3">
    <source>
        <dbReference type="ARBA" id="ARBA00023136"/>
    </source>
</evidence>
<comment type="similarity">
    <text evidence="6">Belongs to the nlpA lipoprotein family.</text>
</comment>
<dbReference type="GO" id="GO:0016020">
    <property type="term" value="C:membrane"/>
    <property type="evidence" value="ECO:0007669"/>
    <property type="project" value="UniProtKB-SubCell"/>
</dbReference>
<evidence type="ECO:0000256" key="6">
    <source>
        <dbReference type="PIRNR" id="PIRNR002854"/>
    </source>
</evidence>
<dbReference type="PANTHER" id="PTHR30429">
    <property type="entry name" value="D-METHIONINE-BINDING LIPOPROTEIN METQ"/>
    <property type="match status" value="1"/>
</dbReference>
<evidence type="ECO:0000313" key="8">
    <source>
        <dbReference type="Proteomes" id="UP000239650"/>
    </source>
</evidence>
<dbReference type="Pfam" id="PF03180">
    <property type="entry name" value="Lipoprotein_9"/>
    <property type="match status" value="1"/>
</dbReference>
<dbReference type="PROSITE" id="PS51257">
    <property type="entry name" value="PROKAR_LIPOPROTEIN"/>
    <property type="match status" value="1"/>
</dbReference>
<accession>A0A094XZX7</accession>
<evidence type="ECO:0000313" key="7">
    <source>
        <dbReference type="EMBL" id="SPE23431.1"/>
    </source>
</evidence>
<dbReference type="EMBL" id="OKRC01000013">
    <property type="protein sequence ID" value="SPE23431.1"/>
    <property type="molecule type" value="Genomic_DNA"/>
</dbReference>
<sequence length="271" mass="29486">MQKRYLSVLAGLLIVGLLLTGCRAKKADPNTIVIGASTIPHAAILRHIKPELKKEGITLDVKAFSDYVLPNKALASGELTANYYQHIPFMKKANHDNGYHLVSAGGIHLEPLGLYSKRVKKLSAVKTGATVLVSNSQTDWGRVLSILKAGGLITLKPGVKVENATFNDIAKNPKKLKFKYTFEPKLMPELLKNDEGTLVAINSNYAVQAGFTPEKDAVAIESLSSPYVNVVAVNKGDENKPAIKKLIKALKSKSTQAWIKKQWHGAVLPVK</sequence>
<dbReference type="PANTHER" id="PTHR30429:SF0">
    <property type="entry name" value="METHIONINE-BINDING LIPOPROTEIN METQ"/>
    <property type="match status" value="1"/>
</dbReference>
<keyword evidence="2" id="KW-0732">Signal</keyword>
<evidence type="ECO:0000256" key="4">
    <source>
        <dbReference type="ARBA" id="ARBA00023139"/>
    </source>
</evidence>
<evidence type="ECO:0000256" key="1">
    <source>
        <dbReference type="ARBA" id="ARBA00004635"/>
    </source>
</evidence>
<dbReference type="SUPFAM" id="SSF53850">
    <property type="entry name" value="Periplasmic binding protein-like II"/>
    <property type="match status" value="1"/>
</dbReference>
<comment type="caution">
    <text evidence="7">The sequence shown here is derived from an EMBL/GenBank/DDBJ whole genome shotgun (WGS) entry which is preliminary data.</text>
</comment>
<dbReference type="Gene3D" id="3.40.190.10">
    <property type="entry name" value="Periplasmic binding protein-like II"/>
    <property type="match status" value="2"/>
</dbReference>
<dbReference type="Proteomes" id="UP000239650">
    <property type="component" value="Unassembled WGS sequence"/>
</dbReference>